<evidence type="ECO:0000259" key="2">
    <source>
        <dbReference type="PROSITE" id="PS50206"/>
    </source>
</evidence>
<dbReference type="Gene3D" id="3.40.250.10">
    <property type="entry name" value="Rhodanese-like domain"/>
    <property type="match status" value="1"/>
</dbReference>
<dbReference type="InterPro" id="IPR036873">
    <property type="entry name" value="Rhodanese-like_dom_sf"/>
</dbReference>
<evidence type="ECO:0000313" key="4">
    <source>
        <dbReference type="Proteomes" id="UP000322080"/>
    </source>
</evidence>
<dbReference type="InterPro" id="IPR001763">
    <property type="entry name" value="Rhodanese-like_dom"/>
</dbReference>
<feature type="domain" description="Rhodanese" evidence="2">
    <location>
        <begin position="116"/>
        <end position="209"/>
    </location>
</feature>
<dbReference type="Pfam" id="PF00581">
    <property type="entry name" value="Rhodanese"/>
    <property type="match status" value="1"/>
</dbReference>
<comment type="caution">
    <text evidence="3">The sequence shown here is derived from an EMBL/GenBank/DDBJ whole genome shotgun (WGS) entry which is preliminary data.</text>
</comment>
<keyword evidence="1" id="KW-0472">Membrane</keyword>
<dbReference type="EMBL" id="VSIY01000004">
    <property type="protein sequence ID" value="TYB82402.1"/>
    <property type="molecule type" value="Genomic_DNA"/>
</dbReference>
<dbReference type="SUPFAM" id="SSF52821">
    <property type="entry name" value="Rhodanese/Cell cycle control phosphatase"/>
    <property type="match status" value="1"/>
</dbReference>
<organism evidence="3 4">
    <name type="scientific">Maritimibacter fusiformis</name>
    <dbReference type="NCBI Taxonomy" id="2603819"/>
    <lineage>
        <taxon>Bacteria</taxon>
        <taxon>Pseudomonadati</taxon>
        <taxon>Pseudomonadota</taxon>
        <taxon>Alphaproteobacteria</taxon>
        <taxon>Rhodobacterales</taxon>
        <taxon>Roseobacteraceae</taxon>
        <taxon>Maritimibacter</taxon>
    </lineage>
</organism>
<dbReference type="Proteomes" id="UP000322080">
    <property type="component" value="Unassembled WGS sequence"/>
</dbReference>
<evidence type="ECO:0000313" key="3">
    <source>
        <dbReference type="EMBL" id="TYB82402.1"/>
    </source>
</evidence>
<accession>A0A5D0RLL1</accession>
<dbReference type="CDD" id="cd00158">
    <property type="entry name" value="RHOD"/>
    <property type="match status" value="1"/>
</dbReference>
<sequence>MHAAPEIAEQRVVTLGNLGEAFDDPGHGGSCVQTCRRVVPRPRARCKRFGAWQRVTGYHIRKNEYDWRSESMNMLNRRGFMMAGIGALAVAGIAVATTGPGPEGYEHLAMSVEDMRASGALVVDIRTPPEWAETGVIDGAVLETFAGVDSFLARVGPEIADGRDLVLICRSGNRTRAAAEALAGRIPNRIISVEGGMRRVLAAGYQPVTPG</sequence>
<dbReference type="AlphaFoldDB" id="A0A5D0RLL1"/>
<name>A0A5D0RLL1_9RHOB</name>
<keyword evidence="1" id="KW-1133">Transmembrane helix</keyword>
<dbReference type="SMART" id="SM00450">
    <property type="entry name" value="RHOD"/>
    <property type="match status" value="1"/>
</dbReference>
<proteinExistence type="predicted"/>
<reference evidence="3 4" key="1">
    <citation type="submission" date="2019-08" db="EMBL/GenBank/DDBJ databases">
        <title>Identification of a novel species of the genus Boseongicola.</title>
        <authorList>
            <person name="Zhang X.-Q."/>
        </authorList>
    </citation>
    <scope>NUCLEOTIDE SEQUENCE [LARGE SCALE GENOMIC DNA]</scope>
    <source>
        <strain evidence="3 4">HY14</strain>
    </source>
</reference>
<dbReference type="PROSITE" id="PS50206">
    <property type="entry name" value="RHODANESE_3"/>
    <property type="match status" value="1"/>
</dbReference>
<protein>
    <submittedName>
        <fullName evidence="3">Rhodanese-like domain-containing protein</fullName>
    </submittedName>
</protein>
<gene>
    <name evidence="3" type="ORF">FVF75_06705</name>
</gene>
<feature type="transmembrane region" description="Helical" evidence="1">
    <location>
        <begin position="79"/>
        <end position="97"/>
    </location>
</feature>
<keyword evidence="4" id="KW-1185">Reference proteome</keyword>
<evidence type="ECO:0000256" key="1">
    <source>
        <dbReference type="SAM" id="Phobius"/>
    </source>
</evidence>
<keyword evidence="1" id="KW-0812">Transmembrane</keyword>